<keyword evidence="5 7" id="KW-0573">Peptidoglycan synthesis</keyword>
<dbReference type="AlphaFoldDB" id="A0A9D2KNR4"/>
<feature type="domain" description="L,D-TPase catalytic" evidence="9">
    <location>
        <begin position="68"/>
        <end position="198"/>
    </location>
</feature>
<organism evidence="10 11">
    <name type="scientific">Candidatus Desulfovibrio intestinavium</name>
    <dbReference type="NCBI Taxonomy" id="2838534"/>
    <lineage>
        <taxon>Bacteria</taxon>
        <taxon>Pseudomonadati</taxon>
        <taxon>Thermodesulfobacteriota</taxon>
        <taxon>Desulfovibrionia</taxon>
        <taxon>Desulfovibrionales</taxon>
        <taxon>Desulfovibrionaceae</taxon>
        <taxon>Desulfovibrio</taxon>
    </lineage>
</organism>
<feature type="compositionally biased region" description="Low complexity" evidence="8">
    <location>
        <begin position="424"/>
        <end position="478"/>
    </location>
</feature>
<evidence type="ECO:0000256" key="1">
    <source>
        <dbReference type="ARBA" id="ARBA00004752"/>
    </source>
</evidence>
<feature type="active site" description="Nucleophile" evidence="7">
    <location>
        <position position="174"/>
    </location>
</feature>
<keyword evidence="4 7" id="KW-0133">Cell shape</keyword>
<keyword evidence="3" id="KW-0808">Transferase</keyword>
<proteinExistence type="inferred from homology"/>
<evidence type="ECO:0000313" key="11">
    <source>
        <dbReference type="Proteomes" id="UP000823821"/>
    </source>
</evidence>
<keyword evidence="6 7" id="KW-0961">Cell wall biogenesis/degradation</keyword>
<dbReference type="PROSITE" id="PS52029">
    <property type="entry name" value="LD_TPASE"/>
    <property type="match status" value="1"/>
</dbReference>
<dbReference type="GO" id="GO:0008360">
    <property type="term" value="P:regulation of cell shape"/>
    <property type="evidence" value="ECO:0007669"/>
    <property type="project" value="UniProtKB-UniRule"/>
</dbReference>
<comment type="pathway">
    <text evidence="1 7">Cell wall biogenesis; peptidoglycan biosynthesis.</text>
</comment>
<evidence type="ECO:0000256" key="5">
    <source>
        <dbReference type="ARBA" id="ARBA00022984"/>
    </source>
</evidence>
<dbReference type="InterPro" id="IPR032710">
    <property type="entry name" value="NTF2-like_dom_sf"/>
</dbReference>
<evidence type="ECO:0000256" key="4">
    <source>
        <dbReference type="ARBA" id="ARBA00022960"/>
    </source>
</evidence>
<dbReference type="Gene3D" id="3.10.450.50">
    <property type="match status" value="1"/>
</dbReference>
<dbReference type="PANTHER" id="PTHR36699:SF1">
    <property type="entry name" value="L,D-TRANSPEPTIDASE YAFK-RELATED"/>
    <property type="match status" value="1"/>
</dbReference>
<protein>
    <submittedName>
        <fullName evidence="10">L,D-transpeptidase family protein</fullName>
    </submittedName>
</protein>
<evidence type="ECO:0000256" key="7">
    <source>
        <dbReference type="PROSITE-ProRule" id="PRU01373"/>
    </source>
</evidence>
<feature type="active site" description="Proton donor/acceptor" evidence="7">
    <location>
        <position position="160"/>
    </location>
</feature>
<dbReference type="InterPro" id="IPR005490">
    <property type="entry name" value="LD_TPept_cat_dom"/>
</dbReference>
<comment type="similarity">
    <text evidence="2">Belongs to the YkuD family.</text>
</comment>
<dbReference type="SUPFAM" id="SSF141523">
    <property type="entry name" value="L,D-transpeptidase catalytic domain-like"/>
    <property type="match status" value="1"/>
</dbReference>
<dbReference type="Gene3D" id="2.40.440.10">
    <property type="entry name" value="L,D-transpeptidase catalytic domain-like"/>
    <property type="match status" value="1"/>
</dbReference>
<dbReference type="SUPFAM" id="SSF54427">
    <property type="entry name" value="NTF2-like"/>
    <property type="match status" value="1"/>
</dbReference>
<dbReference type="GO" id="GO:0071555">
    <property type="term" value="P:cell wall organization"/>
    <property type="evidence" value="ECO:0007669"/>
    <property type="project" value="UniProtKB-UniRule"/>
</dbReference>
<dbReference type="CDD" id="cd16913">
    <property type="entry name" value="YkuD_like"/>
    <property type="match status" value="1"/>
</dbReference>
<dbReference type="PANTHER" id="PTHR36699">
    <property type="entry name" value="LD-TRANSPEPTIDASE"/>
    <property type="match status" value="1"/>
</dbReference>
<feature type="region of interest" description="Disordered" evidence="8">
    <location>
        <begin position="350"/>
        <end position="373"/>
    </location>
</feature>
<accession>A0A9D2KNR4</accession>
<dbReference type="InterPro" id="IPR038063">
    <property type="entry name" value="Transpep_catalytic_dom"/>
</dbReference>
<evidence type="ECO:0000259" key="9">
    <source>
        <dbReference type="PROSITE" id="PS52029"/>
    </source>
</evidence>
<dbReference type="GO" id="GO:0016740">
    <property type="term" value="F:transferase activity"/>
    <property type="evidence" value="ECO:0007669"/>
    <property type="project" value="UniProtKB-KW"/>
</dbReference>
<evidence type="ECO:0000256" key="3">
    <source>
        <dbReference type="ARBA" id="ARBA00022679"/>
    </source>
</evidence>
<dbReference type="Pfam" id="PF24125">
    <property type="entry name" value="Cds6_C"/>
    <property type="match status" value="2"/>
</dbReference>
<dbReference type="GO" id="GO:0009252">
    <property type="term" value="P:peptidoglycan biosynthetic process"/>
    <property type="evidence" value="ECO:0007669"/>
    <property type="project" value="UniProtKB-KW"/>
</dbReference>
<name>A0A9D2KNR4_9BACT</name>
<evidence type="ECO:0000256" key="6">
    <source>
        <dbReference type="ARBA" id="ARBA00023316"/>
    </source>
</evidence>
<gene>
    <name evidence="10" type="ORF">H9784_00035</name>
</gene>
<dbReference type="Pfam" id="PF03734">
    <property type="entry name" value="YkuD"/>
    <property type="match status" value="1"/>
</dbReference>
<dbReference type="InterPro" id="IPR056203">
    <property type="entry name" value="Cds6_C"/>
</dbReference>
<evidence type="ECO:0000256" key="8">
    <source>
        <dbReference type="SAM" id="MobiDB-lite"/>
    </source>
</evidence>
<comment type="caution">
    <text evidence="10">The sequence shown here is derived from an EMBL/GenBank/DDBJ whole genome shotgun (WGS) entry which is preliminary data.</text>
</comment>
<reference evidence="10" key="2">
    <citation type="submission" date="2021-04" db="EMBL/GenBank/DDBJ databases">
        <authorList>
            <person name="Gilroy R."/>
        </authorList>
    </citation>
    <scope>NUCLEOTIDE SEQUENCE</scope>
    <source>
        <strain evidence="10">5032</strain>
    </source>
</reference>
<reference evidence="10" key="1">
    <citation type="journal article" date="2021" name="PeerJ">
        <title>Extensive microbial diversity within the chicken gut microbiome revealed by metagenomics and culture.</title>
        <authorList>
            <person name="Gilroy R."/>
            <person name="Ravi A."/>
            <person name="Getino M."/>
            <person name="Pursley I."/>
            <person name="Horton D.L."/>
            <person name="Alikhan N.F."/>
            <person name="Baker D."/>
            <person name="Gharbi K."/>
            <person name="Hall N."/>
            <person name="Watson M."/>
            <person name="Adriaenssens E.M."/>
            <person name="Foster-Nyarko E."/>
            <person name="Jarju S."/>
            <person name="Secka A."/>
            <person name="Antonio M."/>
            <person name="Oren A."/>
            <person name="Chaudhuri R.R."/>
            <person name="La Ragione R."/>
            <person name="Hildebrand F."/>
            <person name="Pallen M.J."/>
        </authorList>
    </citation>
    <scope>NUCLEOTIDE SEQUENCE</scope>
    <source>
        <strain evidence="10">5032</strain>
    </source>
</reference>
<evidence type="ECO:0000256" key="2">
    <source>
        <dbReference type="ARBA" id="ARBA00005992"/>
    </source>
</evidence>
<feature type="region of interest" description="Disordered" evidence="8">
    <location>
        <begin position="412"/>
        <end position="478"/>
    </location>
</feature>
<dbReference type="Proteomes" id="UP000823821">
    <property type="component" value="Unassembled WGS sequence"/>
</dbReference>
<evidence type="ECO:0000313" key="10">
    <source>
        <dbReference type="EMBL" id="HJA77952.1"/>
    </source>
</evidence>
<dbReference type="EMBL" id="DWZD01000001">
    <property type="protein sequence ID" value="HJA77952.1"/>
    <property type="molecule type" value="Genomic_DNA"/>
</dbReference>
<dbReference type="GO" id="GO:0004180">
    <property type="term" value="F:carboxypeptidase activity"/>
    <property type="evidence" value="ECO:0007669"/>
    <property type="project" value="UniProtKB-ARBA"/>
</dbReference>
<sequence length="735" mass="81564">MSCGRCSRAGNWWISPARAGDSDVPRCRGRRGKLRAWLAAGCLGLCLAVPVRAENWQAPLFDEGLPSHLVAVDKHRQSFLFFERKSPLRLKYIFPCTTGQVPGDKQVINDKRTPEGVYFVEYKIASGLDFAEYGGVAYTLNYPNPVDRLRGKTGHGIWIHSKGFGIYPRDTRGCVAIGLEDIDTVGPSLVPGTAVVLAHAVDETAVPQPDDGTARLLRHRMQQWSDAWAARSEKLFDFYDPAAYSKATEDFSRFRQNKQRLFRMLSFIKIINRDIHVLQGPGYWVTWSEQFYTASNLSTEGVRRLYWQRDAKGEFRIVGMEWTPRDMGMLAEFKQGKLVAQALPVLGDGGEGPVRPALDMPESDEKAASAAAKDAAAQGELLAADALVPRNRPTQITGEINWDSAATLDSLRPDERDPALMGQETPGAEAAPSAASASPSAPEADAPAAAEAVATPPATEQPTQAAASPEPDVDAAPPALELNPALREELARRTADWLAALTNRDMTAAALEDAFYDAARFNKVRGLPRGLSLGQERRERQRLLRSPWLRAYSGPQEWTVDGQSAICRMPVLMVGQGGQQEGLRELWWQREAGKDFRLVASRWTPGVHGLAAVYLEEVSSEAGAMIERWRTAWEHADLDAYMAFYTDDALQQGRRGARNLRQQKQNLWQRVRPTLVQLSNVRISPDRKGLRVDMVQVYADSKGMSDRGTKTLLLEYDGADWRIAREDWVAEPPAR</sequence>